<feature type="transmembrane region" description="Helical" evidence="5">
    <location>
        <begin position="506"/>
        <end position="526"/>
    </location>
</feature>
<organism evidence="7 8">
    <name type="scientific">Halalkalibacter kiskunsagensis</name>
    <dbReference type="NCBI Taxonomy" id="1548599"/>
    <lineage>
        <taxon>Bacteria</taxon>
        <taxon>Bacillati</taxon>
        <taxon>Bacillota</taxon>
        <taxon>Bacilli</taxon>
        <taxon>Bacillales</taxon>
        <taxon>Bacillaceae</taxon>
        <taxon>Halalkalibacter</taxon>
    </lineage>
</organism>
<evidence type="ECO:0000256" key="2">
    <source>
        <dbReference type="ARBA" id="ARBA00022692"/>
    </source>
</evidence>
<keyword evidence="3 5" id="KW-1133">Transmembrane helix</keyword>
<comment type="subcellular location">
    <subcellularLocation>
        <location evidence="1">Membrane</location>
        <topology evidence="1">Multi-pass membrane protein</topology>
    </subcellularLocation>
</comment>
<evidence type="ECO:0000259" key="6">
    <source>
        <dbReference type="Pfam" id="PF04893"/>
    </source>
</evidence>
<dbReference type="Gene3D" id="2.120.10.30">
    <property type="entry name" value="TolB, C-terminal domain"/>
    <property type="match status" value="2"/>
</dbReference>
<protein>
    <submittedName>
        <fullName evidence="7">YIP1 family protein</fullName>
    </submittedName>
</protein>
<proteinExistence type="predicted"/>
<gene>
    <name evidence="7" type="ORF">ACFFHM_09060</name>
</gene>
<feature type="transmembrane region" description="Helical" evidence="5">
    <location>
        <begin position="532"/>
        <end position="555"/>
    </location>
</feature>
<evidence type="ECO:0000256" key="4">
    <source>
        <dbReference type="ARBA" id="ARBA00023136"/>
    </source>
</evidence>
<comment type="caution">
    <text evidence="7">The sequence shown here is derived from an EMBL/GenBank/DDBJ whole genome shotgun (WGS) entry which is preliminary data.</text>
</comment>
<feature type="domain" description="Yip1" evidence="6">
    <location>
        <begin position="506"/>
        <end position="648"/>
    </location>
</feature>
<reference evidence="7 8" key="1">
    <citation type="submission" date="2024-09" db="EMBL/GenBank/DDBJ databases">
        <authorList>
            <person name="Sun Q."/>
            <person name="Mori K."/>
        </authorList>
    </citation>
    <scope>NUCLEOTIDE SEQUENCE [LARGE SCALE GENOMIC DNA]</scope>
    <source>
        <strain evidence="7 8">NCAIM B.02610</strain>
    </source>
</reference>
<evidence type="ECO:0000313" key="7">
    <source>
        <dbReference type="EMBL" id="MFC0470639.1"/>
    </source>
</evidence>
<evidence type="ECO:0000256" key="1">
    <source>
        <dbReference type="ARBA" id="ARBA00004141"/>
    </source>
</evidence>
<dbReference type="InterPro" id="IPR006977">
    <property type="entry name" value="Yip1_dom"/>
</dbReference>
<evidence type="ECO:0000256" key="3">
    <source>
        <dbReference type="ARBA" id="ARBA00022989"/>
    </source>
</evidence>
<keyword evidence="8" id="KW-1185">Reference proteome</keyword>
<dbReference type="Proteomes" id="UP001589838">
    <property type="component" value="Unassembled WGS sequence"/>
</dbReference>
<feature type="transmembrane region" description="Helical" evidence="5">
    <location>
        <begin position="567"/>
        <end position="586"/>
    </location>
</feature>
<keyword evidence="4 5" id="KW-0472">Membrane</keyword>
<dbReference type="Pfam" id="PF04893">
    <property type="entry name" value="Yip1"/>
    <property type="match status" value="1"/>
</dbReference>
<dbReference type="PANTHER" id="PTHR24104">
    <property type="entry name" value="E3 UBIQUITIN-PROTEIN LIGASE NHLRC1-RELATED"/>
    <property type="match status" value="1"/>
</dbReference>
<dbReference type="RefSeq" id="WP_335959167.1">
    <property type="nucleotide sequence ID" value="NZ_JAXBLX010000004.1"/>
</dbReference>
<dbReference type="SUPFAM" id="SSF101898">
    <property type="entry name" value="NHL repeat"/>
    <property type="match status" value="1"/>
</dbReference>
<evidence type="ECO:0000256" key="5">
    <source>
        <dbReference type="SAM" id="Phobius"/>
    </source>
</evidence>
<feature type="transmembrane region" description="Helical" evidence="5">
    <location>
        <begin position="638"/>
        <end position="663"/>
    </location>
</feature>
<dbReference type="InterPro" id="IPR050952">
    <property type="entry name" value="TRIM-NHL_E3_ligases"/>
</dbReference>
<name>A0ABV6KBK6_9BACI</name>
<evidence type="ECO:0000313" key="8">
    <source>
        <dbReference type="Proteomes" id="UP001589838"/>
    </source>
</evidence>
<dbReference type="EMBL" id="JBHLUX010000024">
    <property type="protein sequence ID" value="MFC0470639.1"/>
    <property type="molecule type" value="Genomic_DNA"/>
</dbReference>
<sequence>MKMYLKLTMLLGIMLMVIHPHSYVFAGAPYYTYTSDSQGTIIKTQTAYTPSKQISVINGERLESPEHVFVDEEDYIYISDSSHNKVFILDEHYRFYKELASDKLTTVQSSFVTDEYIYVVDSYQSKIFLFDKLTHEYVREIGQPDSPIFNEGYSFSPTHIAVDVRGNIYVRSSGSVNGLIMLNREGEFITFFGANPLNVPLLDQVRSFFLTEMQQRKLERVFPDVPSNIAIDDRGFIYTVTSSIETNPLKKFNVSGTNYFPDELVANYNMESVWIGKHNNVYSITSEGWIFEYDSDGNLLFLFGGSDVNSSRFGLLSRPVSIASNSADELIVVDQGTSRIQTYQSTQFADAVHQAMGAYQAGDYTESKELWEYTMKYNSIFDNGHIGLGDAYLREGDPYSAYEEYFDAQYSEGISEAFWEIRQSWLETNLNNVFSLLLVVVGVVSTHKFLNRKFRYGPKVRKRVSVLRRMKMVDDLLYMFSFLKQPLNGIYEIQDKNRIARRSSTMIFILIAVIFILHHMYTNVLFVPKDQYIVYELSIMMFLFVLWLVSNYLICSINDGEGSFTHVYNSTAYALSPIVIIMPLVILFSNGLTLEQSVFYHLPVQGMFIWAAFLLFFTIKDIHNYDVSETITVISKSVFTMLIIGLFLFVLYSLGNQLIGFIYDVITEVSQRW</sequence>
<keyword evidence="2 5" id="KW-0812">Transmembrane</keyword>
<dbReference type="PANTHER" id="PTHR24104:SF25">
    <property type="entry name" value="PROTEIN LIN-41"/>
    <property type="match status" value="1"/>
</dbReference>
<accession>A0ABV6KBK6</accession>
<feature type="transmembrane region" description="Helical" evidence="5">
    <location>
        <begin position="433"/>
        <end position="450"/>
    </location>
</feature>
<dbReference type="InterPro" id="IPR011042">
    <property type="entry name" value="6-blade_b-propeller_TolB-like"/>
</dbReference>
<feature type="transmembrane region" description="Helical" evidence="5">
    <location>
        <begin position="598"/>
        <end position="617"/>
    </location>
</feature>